<evidence type="ECO:0000256" key="1">
    <source>
        <dbReference type="SAM" id="MobiDB-lite"/>
    </source>
</evidence>
<comment type="caution">
    <text evidence="2">The sequence shown here is derived from an EMBL/GenBank/DDBJ whole genome shotgun (WGS) entry which is preliminary data.</text>
</comment>
<accession>A0AAN8HCG8</accession>
<keyword evidence="3" id="KW-1185">Reference proteome</keyword>
<evidence type="ECO:0000313" key="3">
    <source>
        <dbReference type="Proteomes" id="UP001335648"/>
    </source>
</evidence>
<name>A0AAN8HCG8_9TELE</name>
<proteinExistence type="predicted"/>
<dbReference type="Proteomes" id="UP001335648">
    <property type="component" value="Unassembled WGS sequence"/>
</dbReference>
<reference evidence="2 3" key="1">
    <citation type="journal article" date="2023" name="Mol. Biol. Evol.">
        <title>Genomics of Secondarily Temperate Adaptation in the Only Non-Antarctic Icefish.</title>
        <authorList>
            <person name="Rivera-Colon A.G."/>
            <person name="Rayamajhi N."/>
            <person name="Minhas B.F."/>
            <person name="Madrigal G."/>
            <person name="Bilyk K.T."/>
            <person name="Yoon V."/>
            <person name="Hune M."/>
            <person name="Gregory S."/>
            <person name="Cheng C.H.C."/>
            <person name="Catchen J.M."/>
        </authorList>
    </citation>
    <scope>NUCLEOTIDE SEQUENCE [LARGE SCALE GENOMIC DNA]</scope>
    <source>
        <strain evidence="2">JC2023a</strain>
    </source>
</reference>
<evidence type="ECO:0000313" key="2">
    <source>
        <dbReference type="EMBL" id="KAK5910551.1"/>
    </source>
</evidence>
<dbReference type="AlphaFoldDB" id="A0AAN8HCG8"/>
<organism evidence="2 3">
    <name type="scientific">Champsocephalus esox</name>
    <name type="common">pike icefish</name>
    <dbReference type="NCBI Taxonomy" id="159716"/>
    <lineage>
        <taxon>Eukaryota</taxon>
        <taxon>Metazoa</taxon>
        <taxon>Chordata</taxon>
        <taxon>Craniata</taxon>
        <taxon>Vertebrata</taxon>
        <taxon>Euteleostomi</taxon>
        <taxon>Actinopterygii</taxon>
        <taxon>Neopterygii</taxon>
        <taxon>Teleostei</taxon>
        <taxon>Neoteleostei</taxon>
        <taxon>Acanthomorphata</taxon>
        <taxon>Eupercaria</taxon>
        <taxon>Perciformes</taxon>
        <taxon>Notothenioidei</taxon>
        <taxon>Channichthyidae</taxon>
        <taxon>Champsocephalus</taxon>
    </lineage>
</organism>
<dbReference type="EMBL" id="JAULUE010002048">
    <property type="protein sequence ID" value="KAK5910551.1"/>
    <property type="molecule type" value="Genomic_DNA"/>
</dbReference>
<feature type="compositionally biased region" description="Low complexity" evidence="1">
    <location>
        <begin position="18"/>
        <end position="29"/>
    </location>
</feature>
<sequence>MSTIHFYGPLHSESDVSPAPVRPARQAARGQDSVTRGINETPREADMTRLIQRRFQSSERNSWGTKRVTVWCRAEHQRERVTSVSLSPSQLQVVIRRAYSGEGAALRHLVPPGDAQSVL</sequence>
<gene>
    <name evidence="2" type="ORF">CesoFtcFv8_004375</name>
</gene>
<feature type="region of interest" description="Disordered" evidence="1">
    <location>
        <begin position="1"/>
        <end position="41"/>
    </location>
</feature>
<protein>
    <submittedName>
        <fullName evidence="2">Uncharacterized protein</fullName>
    </submittedName>
</protein>